<dbReference type="RefSeq" id="WP_201827281.1">
    <property type="nucleotide sequence ID" value="NZ_JAERRH010000035.1"/>
</dbReference>
<sequence>MGFSGHLVFARSRRPLLEAPVFGGIGQELKDTVDAWLPRPGGWQTLRFDHGIWADGYLSALVVWTGAPACVAEVSDGDIAFVTGLGTDGQRWQAWLNLDKAAALFAEEPEDLDDVSLWVGTPEFDEAVRRKRAELEAHVPAGAEGALAWAASAGITGTGEQPRIETLLRSRETFAEDLFSALLDELGFPRATRVSSGT</sequence>
<dbReference type="EMBL" id="JAERRH010000035">
    <property type="protein sequence ID" value="MBL1110330.1"/>
    <property type="molecule type" value="Genomic_DNA"/>
</dbReference>
<keyword evidence="2" id="KW-1185">Reference proteome</keyword>
<gene>
    <name evidence="1" type="ORF">JK361_38245</name>
</gene>
<evidence type="ECO:0000313" key="1">
    <source>
        <dbReference type="EMBL" id="MBL1110330.1"/>
    </source>
</evidence>
<reference evidence="1 2" key="1">
    <citation type="submission" date="2021-01" db="EMBL/GenBank/DDBJ databases">
        <title>WGS of actinomycetes isolated from Thailand.</title>
        <authorList>
            <person name="Thawai C."/>
        </authorList>
    </citation>
    <scope>NUCLEOTIDE SEQUENCE [LARGE SCALE GENOMIC DNA]</scope>
    <source>
        <strain evidence="1 2">CH5-8</strain>
    </source>
</reference>
<protein>
    <submittedName>
        <fullName evidence="1">Uncharacterized protein</fullName>
    </submittedName>
</protein>
<proteinExistence type="predicted"/>
<name>A0ABS1PD67_9ACTN</name>
<organism evidence="1 2">
    <name type="scientific">Streptomyces musisoli</name>
    <dbReference type="NCBI Taxonomy" id="2802280"/>
    <lineage>
        <taxon>Bacteria</taxon>
        <taxon>Bacillati</taxon>
        <taxon>Actinomycetota</taxon>
        <taxon>Actinomycetes</taxon>
        <taxon>Kitasatosporales</taxon>
        <taxon>Streptomycetaceae</taxon>
        <taxon>Streptomyces</taxon>
    </lineage>
</organism>
<dbReference type="Proteomes" id="UP000621386">
    <property type="component" value="Unassembled WGS sequence"/>
</dbReference>
<accession>A0ABS1PD67</accession>
<comment type="caution">
    <text evidence="1">The sequence shown here is derived from an EMBL/GenBank/DDBJ whole genome shotgun (WGS) entry which is preliminary data.</text>
</comment>
<evidence type="ECO:0000313" key="2">
    <source>
        <dbReference type="Proteomes" id="UP000621386"/>
    </source>
</evidence>